<proteinExistence type="predicted"/>
<dbReference type="PANTHER" id="PTHR43649">
    <property type="entry name" value="ARABINOSE-BINDING PROTEIN-RELATED"/>
    <property type="match status" value="1"/>
</dbReference>
<evidence type="ECO:0000256" key="2">
    <source>
        <dbReference type="ARBA" id="ARBA00022729"/>
    </source>
</evidence>
<keyword evidence="2 6" id="KW-0732">Signal</keyword>
<dbReference type="Proteomes" id="UP001169242">
    <property type="component" value="Unassembled WGS sequence"/>
</dbReference>
<evidence type="ECO:0000256" key="6">
    <source>
        <dbReference type="SAM" id="SignalP"/>
    </source>
</evidence>
<dbReference type="SUPFAM" id="SSF53850">
    <property type="entry name" value="Periplasmic binding protein-like II"/>
    <property type="match status" value="1"/>
</dbReference>
<protein>
    <submittedName>
        <fullName evidence="7">Extracellular solute-binding protein</fullName>
    </submittedName>
</protein>
<dbReference type="RefSeq" id="WP_271012448.1">
    <property type="nucleotide sequence ID" value="NZ_JAQIFT010000046.1"/>
</dbReference>
<evidence type="ECO:0000313" key="8">
    <source>
        <dbReference type="Proteomes" id="UP001169242"/>
    </source>
</evidence>
<evidence type="ECO:0000256" key="1">
    <source>
        <dbReference type="ARBA" id="ARBA00022475"/>
    </source>
</evidence>
<keyword evidence="3" id="KW-0472">Membrane</keyword>
<dbReference type="Pfam" id="PF01547">
    <property type="entry name" value="SBP_bac_1"/>
    <property type="match status" value="1"/>
</dbReference>
<gene>
    <name evidence="7" type="ORF">PBV87_11930</name>
</gene>
<keyword evidence="5" id="KW-0449">Lipoprotein</keyword>
<evidence type="ECO:0000256" key="3">
    <source>
        <dbReference type="ARBA" id="ARBA00023136"/>
    </source>
</evidence>
<evidence type="ECO:0000256" key="5">
    <source>
        <dbReference type="ARBA" id="ARBA00023288"/>
    </source>
</evidence>
<dbReference type="Gene3D" id="3.40.190.10">
    <property type="entry name" value="Periplasmic binding protein-like II"/>
    <property type="match status" value="2"/>
</dbReference>
<dbReference type="InterPro" id="IPR050490">
    <property type="entry name" value="Bact_solute-bd_prot1"/>
</dbReference>
<organism evidence="7 8">
    <name type="scientific">Holtiella tumoricola</name>
    <dbReference type="NCBI Taxonomy" id="3018743"/>
    <lineage>
        <taxon>Bacteria</taxon>
        <taxon>Bacillati</taxon>
        <taxon>Bacillota</taxon>
        <taxon>Clostridia</taxon>
        <taxon>Lachnospirales</taxon>
        <taxon>Cellulosilyticaceae</taxon>
        <taxon>Holtiella</taxon>
    </lineage>
</organism>
<comment type="caution">
    <text evidence="7">The sequence shown here is derived from an EMBL/GenBank/DDBJ whole genome shotgun (WGS) entry which is preliminary data.</text>
</comment>
<name>A0AA42DP76_9FIRM</name>
<dbReference type="InterPro" id="IPR006059">
    <property type="entry name" value="SBP"/>
</dbReference>
<dbReference type="PROSITE" id="PS51257">
    <property type="entry name" value="PROKAR_LIPOPROTEIN"/>
    <property type="match status" value="1"/>
</dbReference>
<dbReference type="AlphaFoldDB" id="A0AA42DP76"/>
<keyword evidence="4" id="KW-0564">Palmitate</keyword>
<keyword evidence="8" id="KW-1185">Reference proteome</keyword>
<reference evidence="7" key="1">
    <citation type="journal article" date="2023" name="Int. J. Syst. Evol. Microbiol.">
        <title>&lt;i&gt;Holtiella tumoricola&lt;/i&gt; gen. nov. sp. nov., isolated from a human clinical sample.</title>
        <authorList>
            <person name="Allen-Vercoe E."/>
            <person name="Daigneault M.C."/>
            <person name="Vancuren S.J."/>
            <person name="Cochrane K."/>
            <person name="O'Neal L.L."/>
            <person name="Sankaranarayanan K."/>
            <person name="Lawson P.A."/>
        </authorList>
    </citation>
    <scope>NUCLEOTIDE SEQUENCE</scope>
    <source>
        <strain evidence="7">CC70A</strain>
    </source>
</reference>
<keyword evidence="1" id="KW-1003">Cell membrane</keyword>
<evidence type="ECO:0000313" key="7">
    <source>
        <dbReference type="EMBL" id="MDA3732193.1"/>
    </source>
</evidence>
<dbReference type="EMBL" id="JAQIFT010000046">
    <property type="protein sequence ID" value="MDA3732193.1"/>
    <property type="molecule type" value="Genomic_DNA"/>
</dbReference>
<dbReference type="PANTHER" id="PTHR43649:SF33">
    <property type="entry name" value="POLYGALACTURONAN_RHAMNOGALACTURONAN-BINDING PROTEIN YTCQ"/>
    <property type="match status" value="1"/>
</dbReference>
<feature type="chain" id="PRO_5041325171" evidence="6">
    <location>
        <begin position="28"/>
        <end position="583"/>
    </location>
</feature>
<feature type="signal peptide" evidence="6">
    <location>
        <begin position="1"/>
        <end position="27"/>
    </location>
</feature>
<accession>A0AA42DP76</accession>
<sequence>MKGKVFKSIVATTMATTMLMGSLTGCAQSSGGSSNGTSTDTSVDTSDKPDTWIADRTIVVQAYVDDIGYSLPNNLSDTPVGKEIKRLTGIDVEIQYTPGDNDAAVLASHLASGSIPDVVVTYLNDSSRPEFSLLHKAAKEGMFADVTEYMKNSKVYKKYLEEGYLPNDAYKNITFRDDLDGAYIMQLSIPAVDRTLEFNPQEEYVGGMYIQKDIVDTLGINPSEIRTQEQFYQLLVDIKNGGFTDDHGQPVYPLGPKYWGGSKDTLDYIVRGYDWGVSDGYNMDTDGTIKHEVETDYVYKKIDFVRQLLAENLINPEFFTMDGTRAAEVSETHNSAIIADVHNYKEIVYQTGDWVPLGPLDDYTGDNARTVRGKTGYGAWAISADSKNPEEIFAFFDFLSTPQGKMLGNYGVEGVHYDLVDGKPVVKEEVLEHLNNGDSEWLINNVGASFGGSGVVFWEYVMTDLDWLEECGESRPGASAGTGFEGAIQIATDYPYKKKLVPGLKATAYLSSEGLEEVKAQMSLLDYREMLVQAMYAPNEKEVQNIVEGFRTQLQKAGLEEFRDYLTETYTEDKESINFYPVN</sequence>
<evidence type="ECO:0000256" key="4">
    <source>
        <dbReference type="ARBA" id="ARBA00023139"/>
    </source>
</evidence>